<protein>
    <submittedName>
        <fullName evidence="1">Uncharacterized protein</fullName>
    </submittedName>
</protein>
<accession>A0A8J2NWJ8</accession>
<reference evidence="1" key="1">
    <citation type="submission" date="2021-06" db="EMBL/GenBank/DDBJ databases">
        <authorList>
            <person name="Hodson N. C."/>
            <person name="Mongue J. A."/>
            <person name="Jaron S. K."/>
        </authorList>
    </citation>
    <scope>NUCLEOTIDE SEQUENCE</scope>
</reference>
<sequence>MGYAQLTWVTKILGITLTDHIDLLETEREHRTKPLSTWFRDFRQFSRCPNREYLNNKTETETDTSLAELIVISPGKLRSRLLNGYLRPSGCRLCGRGVNLTYEYVVPTVTPPFIVYSCDGLFQNTCPDGNHYFAVLIHGDDKYVYDDTLKKLKSRKKYDRTETHVTFDLNLILMPCALPTNRHLY</sequence>
<keyword evidence="2" id="KW-1185">Reference proteome</keyword>
<proteinExistence type="predicted"/>
<evidence type="ECO:0000313" key="2">
    <source>
        <dbReference type="Proteomes" id="UP000708208"/>
    </source>
</evidence>
<gene>
    <name evidence="1" type="ORF">AFUS01_LOCUS6609</name>
</gene>
<dbReference type="AlphaFoldDB" id="A0A8J2NWJ8"/>
<evidence type="ECO:0000313" key="1">
    <source>
        <dbReference type="EMBL" id="CAG7717135.1"/>
    </source>
</evidence>
<organism evidence="1 2">
    <name type="scientific">Allacma fusca</name>
    <dbReference type="NCBI Taxonomy" id="39272"/>
    <lineage>
        <taxon>Eukaryota</taxon>
        <taxon>Metazoa</taxon>
        <taxon>Ecdysozoa</taxon>
        <taxon>Arthropoda</taxon>
        <taxon>Hexapoda</taxon>
        <taxon>Collembola</taxon>
        <taxon>Symphypleona</taxon>
        <taxon>Sminthuridae</taxon>
        <taxon>Allacma</taxon>
    </lineage>
</organism>
<name>A0A8J2NWJ8_9HEXA</name>
<comment type="caution">
    <text evidence="1">The sequence shown here is derived from an EMBL/GenBank/DDBJ whole genome shotgun (WGS) entry which is preliminary data.</text>
</comment>
<dbReference type="EMBL" id="CAJVCH010043542">
    <property type="protein sequence ID" value="CAG7717135.1"/>
    <property type="molecule type" value="Genomic_DNA"/>
</dbReference>
<dbReference type="Proteomes" id="UP000708208">
    <property type="component" value="Unassembled WGS sequence"/>
</dbReference>